<organism evidence="1 2">
    <name type="scientific">Chamaesiphon polymorphus CCALA 037</name>
    <dbReference type="NCBI Taxonomy" id="2107692"/>
    <lineage>
        <taxon>Bacteria</taxon>
        <taxon>Bacillati</taxon>
        <taxon>Cyanobacteriota</taxon>
        <taxon>Cyanophyceae</taxon>
        <taxon>Gomontiellales</taxon>
        <taxon>Chamaesiphonaceae</taxon>
        <taxon>Chamaesiphon</taxon>
    </lineage>
</organism>
<sequence length="284" mass="32481">MTIFPHDEFAKSFLENLLSPFGKVEPAYKIAAEVREVDVYFIPSDRNLGRTDLGLLALFVTELVVFEPFRNSVSVPDIRACMSKLYDLHAKICREANRKKQPEPKDDDLPTLWILTPTLSDNILMSLGANLDAERGEGVYLLPSAQKTGIIVIHRLPKTPETLWFRILGKDGVQRRAIEEVNELPKEHPYRQNTLELLSNLKVTLENQENIQPEDRDLIMQLSPLYLEQIQAAKQEGKQEGEQQKQQEIAVKMLLKNIPVETISELTELSIDRLQLLRSQLENS</sequence>
<gene>
    <name evidence="1" type="ORF">C7B77_07425</name>
</gene>
<keyword evidence="2" id="KW-1185">Reference proteome</keyword>
<dbReference type="EMBL" id="PVWO01000065">
    <property type="protein sequence ID" value="PSB57707.1"/>
    <property type="molecule type" value="Genomic_DNA"/>
</dbReference>
<comment type="caution">
    <text evidence="1">The sequence shown here is derived from an EMBL/GenBank/DDBJ whole genome shotgun (WGS) entry which is preliminary data.</text>
</comment>
<reference evidence="1 2" key="1">
    <citation type="submission" date="2018-03" db="EMBL/GenBank/DDBJ databases">
        <title>The ancient ancestry and fast evolution of plastids.</title>
        <authorList>
            <person name="Moore K.R."/>
            <person name="Magnabosco C."/>
            <person name="Momper L."/>
            <person name="Gold D.A."/>
            <person name="Bosak T."/>
            <person name="Fournier G.P."/>
        </authorList>
    </citation>
    <scope>NUCLEOTIDE SEQUENCE [LARGE SCALE GENOMIC DNA]</scope>
    <source>
        <strain evidence="1 2">CCALA 037</strain>
    </source>
</reference>
<name>A0A2T1GIV4_9CYAN</name>
<evidence type="ECO:0000313" key="1">
    <source>
        <dbReference type="EMBL" id="PSB57707.1"/>
    </source>
</evidence>
<dbReference type="Proteomes" id="UP000238937">
    <property type="component" value="Unassembled WGS sequence"/>
</dbReference>
<protein>
    <recommendedName>
        <fullName evidence="3">Flagellar assembly protein H</fullName>
    </recommendedName>
</protein>
<evidence type="ECO:0008006" key="3">
    <source>
        <dbReference type="Google" id="ProtNLM"/>
    </source>
</evidence>
<evidence type="ECO:0000313" key="2">
    <source>
        <dbReference type="Proteomes" id="UP000238937"/>
    </source>
</evidence>
<dbReference type="AlphaFoldDB" id="A0A2T1GIV4"/>
<dbReference type="RefSeq" id="WP_106302238.1">
    <property type="nucleotide sequence ID" value="NZ_PVWO01000065.1"/>
</dbReference>
<proteinExistence type="predicted"/>
<dbReference type="OrthoDB" id="528329at2"/>
<accession>A0A2T1GIV4</accession>